<reference evidence="11" key="1">
    <citation type="submission" date="2022-06" db="EMBL/GenBank/DDBJ databases">
        <authorList>
            <person name="Andreotti S."/>
            <person name="Wyler E."/>
        </authorList>
    </citation>
    <scope>NUCLEOTIDE SEQUENCE</scope>
</reference>
<dbReference type="PANTHER" id="PTHR46784:SF1">
    <property type="entry name" value="KILLER CELL LECTIN-LIKE RECEPTOR SUBFAMILY B MEMBER 1"/>
    <property type="match status" value="1"/>
</dbReference>
<keyword evidence="3" id="KW-0430">Lectin</keyword>
<evidence type="ECO:0000256" key="7">
    <source>
        <dbReference type="ARBA" id="ARBA00023157"/>
    </source>
</evidence>
<keyword evidence="6 9" id="KW-0472">Membrane</keyword>
<dbReference type="InterPro" id="IPR051527">
    <property type="entry name" value="KLR_subfamily_B"/>
</dbReference>
<comment type="subcellular location">
    <subcellularLocation>
        <location evidence="1">Membrane</location>
        <topology evidence="1">Single-pass type II membrane protein</topology>
    </subcellularLocation>
</comment>
<dbReference type="InterPro" id="IPR001304">
    <property type="entry name" value="C-type_lectin-like"/>
</dbReference>
<dbReference type="PANTHER" id="PTHR46784">
    <property type="entry name" value="KILLER CELL LECTIN-LIKE RECEPTOR SUBFAMILY B MEMBER 1"/>
    <property type="match status" value="1"/>
</dbReference>
<accession>A0AAV0ACW6</accession>
<protein>
    <submittedName>
        <fullName evidence="11">LOC101822612 protein</fullName>
    </submittedName>
</protein>
<feature type="region of interest" description="Disordered" evidence="8">
    <location>
        <begin position="125"/>
        <end position="149"/>
    </location>
</feature>
<dbReference type="GO" id="GO:0038023">
    <property type="term" value="F:signaling receptor activity"/>
    <property type="evidence" value="ECO:0007669"/>
    <property type="project" value="TreeGrafter"/>
</dbReference>
<dbReference type="Proteomes" id="UP001152836">
    <property type="component" value="Unassembled WGS sequence"/>
</dbReference>
<keyword evidence="5 9" id="KW-1133">Transmembrane helix</keyword>
<sequence>MEKPLATSVGGCGHSRVLTADFLFRLLHLTELGVCPCPQVQCQAPPSTMDASVVYADLNLARTWEPKSASSPTLPQDTCRCPRWHRLALKLGCVGLILLVLGVIGLGVLVLSLLQKTPVGGSVGGSMGGSVGGSVGDNRENNRTKPTESPAKLNCTKGWLLHRDKCIHFSQGNNMWKEGLADCSTKGATLLLIRGQEELRLLKDLTNEKDSTFWIGLSYKLSDKNWKWINGSTLSSDVLQITGEAKTDSCAAITKGRVISEDCASDNNWVCQKEPKLISETVCNDA</sequence>
<dbReference type="GO" id="GO:0042269">
    <property type="term" value="P:regulation of natural killer cell mediated cytotoxicity"/>
    <property type="evidence" value="ECO:0007669"/>
    <property type="project" value="TreeGrafter"/>
</dbReference>
<dbReference type="SUPFAM" id="SSF56436">
    <property type="entry name" value="C-type lectin-like"/>
    <property type="match status" value="1"/>
</dbReference>
<evidence type="ECO:0000256" key="4">
    <source>
        <dbReference type="ARBA" id="ARBA00022968"/>
    </source>
</evidence>
<proteinExistence type="predicted"/>
<dbReference type="EMBL" id="CALSGD010001622">
    <property type="protein sequence ID" value="CAH7422919.1"/>
    <property type="molecule type" value="Genomic_DNA"/>
</dbReference>
<dbReference type="SMART" id="SM00034">
    <property type="entry name" value="CLECT"/>
    <property type="match status" value="1"/>
</dbReference>
<dbReference type="GO" id="GO:0005886">
    <property type="term" value="C:plasma membrane"/>
    <property type="evidence" value="ECO:0007669"/>
    <property type="project" value="TreeGrafter"/>
</dbReference>
<evidence type="ECO:0000256" key="6">
    <source>
        <dbReference type="ARBA" id="ARBA00023136"/>
    </source>
</evidence>
<keyword evidence="4" id="KW-0735">Signal-anchor</keyword>
<evidence type="ECO:0000256" key="2">
    <source>
        <dbReference type="ARBA" id="ARBA00022692"/>
    </source>
</evidence>
<evidence type="ECO:0000256" key="5">
    <source>
        <dbReference type="ARBA" id="ARBA00022989"/>
    </source>
</evidence>
<evidence type="ECO:0000313" key="12">
    <source>
        <dbReference type="Proteomes" id="UP001152836"/>
    </source>
</evidence>
<feature type="domain" description="C-type lectin" evidence="10">
    <location>
        <begin position="162"/>
        <end position="272"/>
    </location>
</feature>
<evidence type="ECO:0000256" key="8">
    <source>
        <dbReference type="SAM" id="MobiDB-lite"/>
    </source>
</evidence>
<evidence type="ECO:0000313" key="11">
    <source>
        <dbReference type="EMBL" id="CAH7422919.1"/>
    </source>
</evidence>
<keyword evidence="12" id="KW-1185">Reference proteome</keyword>
<dbReference type="GO" id="GO:0009986">
    <property type="term" value="C:cell surface"/>
    <property type="evidence" value="ECO:0007669"/>
    <property type="project" value="TreeGrafter"/>
</dbReference>
<keyword evidence="2 9" id="KW-0812">Transmembrane</keyword>
<keyword evidence="7" id="KW-1015">Disulfide bond</keyword>
<dbReference type="InterPro" id="IPR016186">
    <property type="entry name" value="C-type_lectin-like/link_sf"/>
</dbReference>
<evidence type="ECO:0000259" key="10">
    <source>
        <dbReference type="PROSITE" id="PS50041"/>
    </source>
</evidence>
<dbReference type="Gene3D" id="3.10.100.10">
    <property type="entry name" value="Mannose-Binding Protein A, subunit A"/>
    <property type="match status" value="1"/>
</dbReference>
<name>A0AAV0ACW6_PHORO</name>
<dbReference type="AlphaFoldDB" id="A0AAV0ACW6"/>
<evidence type="ECO:0000256" key="1">
    <source>
        <dbReference type="ARBA" id="ARBA00004606"/>
    </source>
</evidence>
<feature type="transmembrane region" description="Helical" evidence="9">
    <location>
        <begin position="93"/>
        <end position="114"/>
    </location>
</feature>
<evidence type="ECO:0000256" key="3">
    <source>
        <dbReference type="ARBA" id="ARBA00022734"/>
    </source>
</evidence>
<dbReference type="CDD" id="cd03593">
    <property type="entry name" value="CLECT_NK_receptors_like"/>
    <property type="match status" value="1"/>
</dbReference>
<gene>
    <name evidence="11" type="primary">LOC101822612</name>
    <name evidence="11" type="ORF">PHOROB_LOCUS16895</name>
</gene>
<dbReference type="InterPro" id="IPR016187">
    <property type="entry name" value="CTDL_fold"/>
</dbReference>
<organism evidence="11 12">
    <name type="scientific">Phodopus roborovskii</name>
    <name type="common">Roborovski's desert hamster</name>
    <name type="synonym">Cricetulus roborovskii</name>
    <dbReference type="NCBI Taxonomy" id="109678"/>
    <lineage>
        <taxon>Eukaryota</taxon>
        <taxon>Metazoa</taxon>
        <taxon>Chordata</taxon>
        <taxon>Craniata</taxon>
        <taxon>Vertebrata</taxon>
        <taxon>Euteleostomi</taxon>
        <taxon>Mammalia</taxon>
        <taxon>Eutheria</taxon>
        <taxon>Euarchontoglires</taxon>
        <taxon>Glires</taxon>
        <taxon>Rodentia</taxon>
        <taxon>Myomorpha</taxon>
        <taxon>Muroidea</taxon>
        <taxon>Cricetidae</taxon>
        <taxon>Cricetinae</taxon>
        <taxon>Phodopus</taxon>
    </lineage>
</organism>
<dbReference type="PROSITE" id="PS50041">
    <property type="entry name" value="C_TYPE_LECTIN_2"/>
    <property type="match status" value="1"/>
</dbReference>
<dbReference type="Pfam" id="PF00059">
    <property type="entry name" value="Lectin_C"/>
    <property type="match status" value="1"/>
</dbReference>
<feature type="compositionally biased region" description="Basic and acidic residues" evidence="8">
    <location>
        <begin position="137"/>
        <end position="146"/>
    </location>
</feature>
<comment type="caution">
    <text evidence="11">The sequence shown here is derived from an EMBL/GenBank/DDBJ whole genome shotgun (WGS) entry which is preliminary data.</text>
</comment>
<feature type="compositionally biased region" description="Gly residues" evidence="8">
    <location>
        <begin position="125"/>
        <end position="135"/>
    </location>
</feature>
<dbReference type="InterPro" id="IPR033992">
    <property type="entry name" value="NKR-like_CTLD"/>
</dbReference>
<dbReference type="GO" id="GO:0030246">
    <property type="term" value="F:carbohydrate binding"/>
    <property type="evidence" value="ECO:0007669"/>
    <property type="project" value="UniProtKB-KW"/>
</dbReference>
<evidence type="ECO:0000256" key="9">
    <source>
        <dbReference type="SAM" id="Phobius"/>
    </source>
</evidence>